<evidence type="ECO:0000313" key="1">
    <source>
        <dbReference type="EMBL" id="KIW18512.1"/>
    </source>
</evidence>
<name>A0A0D2A0P2_9EURO</name>
<dbReference type="AlphaFoldDB" id="A0A0D2A0P2"/>
<dbReference type="OrthoDB" id="4149656at2759"/>
<evidence type="ECO:0008006" key="3">
    <source>
        <dbReference type="Google" id="ProtNLM"/>
    </source>
</evidence>
<dbReference type="PANTHER" id="PTHR37540">
    <property type="entry name" value="TRANSCRIPTION FACTOR (ACR-2), PUTATIVE-RELATED-RELATED"/>
    <property type="match status" value="1"/>
</dbReference>
<dbReference type="STRING" id="91928.A0A0D2A0P2"/>
<dbReference type="EMBL" id="KN847493">
    <property type="protein sequence ID" value="KIW18512.1"/>
    <property type="molecule type" value="Genomic_DNA"/>
</dbReference>
<keyword evidence="2" id="KW-1185">Reference proteome</keyword>
<proteinExistence type="predicted"/>
<accession>A0A0D2A0P2</accession>
<reference evidence="1 2" key="1">
    <citation type="submission" date="2015-01" db="EMBL/GenBank/DDBJ databases">
        <title>The Genome Sequence of Exophiala spinifera CBS89968.</title>
        <authorList>
            <consortium name="The Broad Institute Genomics Platform"/>
            <person name="Cuomo C."/>
            <person name="de Hoog S."/>
            <person name="Gorbushina A."/>
            <person name="Stielow B."/>
            <person name="Teixiera M."/>
            <person name="Abouelleil A."/>
            <person name="Chapman S.B."/>
            <person name="Priest M."/>
            <person name="Young S.K."/>
            <person name="Wortman J."/>
            <person name="Nusbaum C."/>
            <person name="Birren B."/>
        </authorList>
    </citation>
    <scope>NUCLEOTIDE SEQUENCE [LARGE SCALE GENOMIC DNA]</scope>
    <source>
        <strain evidence="1 2">CBS 89968</strain>
    </source>
</reference>
<dbReference type="HOGENOM" id="CLU_037227_1_0_1"/>
<dbReference type="PANTHER" id="PTHR37540:SF5">
    <property type="entry name" value="TRANSCRIPTION FACTOR DOMAIN-CONTAINING PROTEIN"/>
    <property type="match status" value="1"/>
</dbReference>
<organism evidence="1 2">
    <name type="scientific">Exophiala spinifera</name>
    <dbReference type="NCBI Taxonomy" id="91928"/>
    <lineage>
        <taxon>Eukaryota</taxon>
        <taxon>Fungi</taxon>
        <taxon>Dikarya</taxon>
        <taxon>Ascomycota</taxon>
        <taxon>Pezizomycotina</taxon>
        <taxon>Eurotiomycetes</taxon>
        <taxon>Chaetothyriomycetidae</taxon>
        <taxon>Chaetothyriales</taxon>
        <taxon>Herpotrichiellaceae</taxon>
        <taxon>Exophiala</taxon>
    </lineage>
</organism>
<gene>
    <name evidence="1" type="ORF">PV08_02800</name>
</gene>
<protein>
    <recommendedName>
        <fullName evidence="3">Transcription factor domain-containing protein</fullName>
    </recommendedName>
</protein>
<dbReference type="RefSeq" id="XP_016238728.1">
    <property type="nucleotide sequence ID" value="XM_016377158.1"/>
</dbReference>
<dbReference type="Proteomes" id="UP000053328">
    <property type="component" value="Unassembled WGS sequence"/>
</dbReference>
<dbReference type="VEuPathDB" id="FungiDB:PV08_02800"/>
<dbReference type="GeneID" id="27329883"/>
<sequence>MESWGSSTRDTENNNQSADEAKKALEPVFSVGDNVALQNFQSVFRTGVDDPALLNAVLLTATYAATKDVLDHEYLKYQTETMRIVRERISFFDPSTTVSTMGAILLLAGIETRLGMRSQVEIHLKAIYQLLQSSRVGQVYLTDGIKRAIFWQDLYAHILTASERIVTHELRWERDIFPSDIFVLSPGFQRKAHLFPEEFLEVLVDIHAMQSCRDSSFFAYEDTVSMMRVDNQQASVQSKLANLPNMPYVVECSRWAAYLAASMLCCKVWRLSVMPPLISSQLLQKLQQEHDESDWYGHSDLLSWMLYIGGAFAPRGPTRTGYIKLLQKQAEFSSEFMHLSLSWSDLVQDLRQFVWSEKAFSTQVRSFWDEVQSAID</sequence>
<evidence type="ECO:0000313" key="2">
    <source>
        <dbReference type="Proteomes" id="UP000053328"/>
    </source>
</evidence>